<accession>A0AAU9DZR4</accession>
<proteinExistence type="predicted"/>
<dbReference type="EMBL" id="AP027059">
    <property type="protein sequence ID" value="BDU49500.1"/>
    <property type="molecule type" value="Genomic_DNA"/>
</dbReference>
<organism evidence="1 2">
    <name type="scientific">Haliovirga abyssi</name>
    <dbReference type="NCBI Taxonomy" id="2996794"/>
    <lineage>
        <taxon>Bacteria</taxon>
        <taxon>Fusobacteriati</taxon>
        <taxon>Fusobacteriota</taxon>
        <taxon>Fusobacteriia</taxon>
        <taxon>Fusobacteriales</taxon>
        <taxon>Haliovirgaceae</taxon>
        <taxon>Haliovirga</taxon>
    </lineage>
</organism>
<keyword evidence="2" id="KW-1185">Reference proteome</keyword>
<dbReference type="AlphaFoldDB" id="A0AAU9DZR4"/>
<dbReference type="KEGG" id="haby:HLVA_00690"/>
<protein>
    <submittedName>
        <fullName evidence="1">Uncharacterized protein</fullName>
    </submittedName>
</protein>
<evidence type="ECO:0000313" key="2">
    <source>
        <dbReference type="Proteomes" id="UP001321582"/>
    </source>
</evidence>
<sequence length="93" mass="11033">MLGVIRNDKSYVLIPFKDINKDGKYELKEIIKYRDIIKKARKAKIDFDKRINWSRKNKKIEGIINFNNPRYPAIFQFIAVDSNDGIINVNMKE</sequence>
<dbReference type="Proteomes" id="UP001321582">
    <property type="component" value="Chromosome"/>
</dbReference>
<gene>
    <name evidence="1" type="ORF">HLVA_00690</name>
</gene>
<evidence type="ECO:0000313" key="1">
    <source>
        <dbReference type="EMBL" id="BDU49500.1"/>
    </source>
</evidence>
<name>A0AAU9DZR4_9FUSO</name>
<dbReference type="RefSeq" id="WP_307904452.1">
    <property type="nucleotide sequence ID" value="NZ_AP027059.1"/>
</dbReference>
<reference evidence="1 2" key="1">
    <citation type="submission" date="2022-11" db="EMBL/GenBank/DDBJ databases">
        <title>Haliovirga abyssi gen. nov., sp. nov., a mesophilic fermentative bacterium isolated from the Iheya North hydrothermal field and the proposal of Haliovirgaceae fam. nov.</title>
        <authorList>
            <person name="Miyazaki U."/>
            <person name="Tame A."/>
            <person name="Miyazaki J."/>
            <person name="Takai K."/>
            <person name="Sawayama S."/>
            <person name="Kitajima M."/>
            <person name="Okamoto A."/>
            <person name="Nakagawa S."/>
        </authorList>
    </citation>
    <scope>NUCLEOTIDE SEQUENCE [LARGE SCALE GENOMIC DNA]</scope>
    <source>
        <strain evidence="1 2">IC12</strain>
    </source>
</reference>